<sequence>MGGKTSNKAAYFDKLKALLEEYKSIFIVTVDNVSSQQMHEIRQSLRGEGVVLMGKNTMVRRAIKGFIADFPEYERLLPHVKGNVGFVFTNGDLKETRDKILSNRVAAPARAGAIAPGDVFVPAGNTGMEPGKTSFFQALGVPTKIARGTIEITTDLKLVEAGNKVGASEATLLNMLNISPFTYGMGVSQIYDNGQTFHADVLDIEESQLLKAFSSCVATIATVSLAINYPTLPSVMHSIVNSYKKVLAVAVETDYDWEEIAELKDRIQNPDKYASSGPAPAAATGGDEPKASEPTKAESEKEESEDEDMGFGLFD</sequence>
<evidence type="ECO:0000256" key="4">
    <source>
        <dbReference type="ARBA" id="ARBA00023274"/>
    </source>
</evidence>
<dbReference type="PANTHER" id="PTHR45699">
    <property type="entry name" value="60S ACIDIC RIBOSOMAL PROTEIN P0"/>
    <property type="match status" value="1"/>
</dbReference>
<gene>
    <name evidence="8" type="ORF">AOQ84DRAFT_430587</name>
</gene>
<dbReference type="Proteomes" id="UP000250140">
    <property type="component" value="Unassembled WGS sequence"/>
</dbReference>
<dbReference type="FunFam" id="3.30.70.1730:FF:000002">
    <property type="entry name" value="60S acidic ribosomal protein P0"/>
    <property type="match status" value="1"/>
</dbReference>
<evidence type="ECO:0000313" key="9">
    <source>
        <dbReference type="Proteomes" id="UP000250140"/>
    </source>
</evidence>
<feature type="domain" description="Large ribosomal subunit protein uL10-like insertion" evidence="7">
    <location>
        <begin position="109"/>
        <end position="178"/>
    </location>
</feature>
<feature type="region of interest" description="Disordered" evidence="6">
    <location>
        <begin position="268"/>
        <end position="315"/>
    </location>
</feature>
<dbReference type="FunFam" id="3.90.105.20:FF:000001">
    <property type="entry name" value="60S acidic ribosomal protein P0"/>
    <property type="match status" value="1"/>
</dbReference>
<dbReference type="GO" id="GO:0070180">
    <property type="term" value="F:large ribosomal subunit rRNA binding"/>
    <property type="evidence" value="ECO:0007669"/>
    <property type="project" value="TreeGrafter"/>
</dbReference>
<evidence type="ECO:0000256" key="2">
    <source>
        <dbReference type="ARBA" id="ARBA00022553"/>
    </source>
</evidence>
<dbReference type="GO" id="GO:0000027">
    <property type="term" value="P:ribosomal large subunit assembly"/>
    <property type="evidence" value="ECO:0007669"/>
    <property type="project" value="TreeGrafter"/>
</dbReference>
<dbReference type="InterPro" id="IPR040637">
    <property type="entry name" value="Ribosomal_uL10-like_insert"/>
</dbReference>
<evidence type="ECO:0000256" key="6">
    <source>
        <dbReference type="SAM" id="MobiDB-lite"/>
    </source>
</evidence>
<keyword evidence="4 5" id="KW-0687">Ribonucleoprotein</keyword>
<dbReference type="InterPro" id="IPR050323">
    <property type="entry name" value="Ribosomal_protein_uL10"/>
</dbReference>
<dbReference type="CDD" id="cd05795">
    <property type="entry name" value="Ribosomal_P0_L10e"/>
    <property type="match status" value="1"/>
</dbReference>
<dbReference type="GO" id="GO:0003735">
    <property type="term" value="F:structural constituent of ribosome"/>
    <property type="evidence" value="ECO:0007669"/>
    <property type="project" value="TreeGrafter"/>
</dbReference>
<dbReference type="Pfam" id="PF17777">
    <property type="entry name" value="RL10P_insert"/>
    <property type="match status" value="1"/>
</dbReference>
<comment type="function">
    <text evidence="5">Component of the ribosome, a large ribonucleoprotein complex responsible for the synthesis of proteins in the cell. The small ribosomal subunit (SSU) binds messenger RNAs (mRNAs) and translates the encoded message by selecting cognate aminoacyl-transfer RNA (tRNA) molecules. The large subunit (LSU) contains the ribosomal catalytic site termed the peptidyl transferase center (PTC), which catalyzes the formation of peptide bonds, thereby polymerizing the amino acids delivered by tRNAs into a polypeptide chain. The nascent polypeptides leave the ribosome through a tunnel in the LSU and interact with protein factors that function in enzymatic processing, targeting, and the membrane insertion of nascent chains at the exit of the ribosomal tunnel. uL10 forms part of the P stalk that participates in recruiting G proteins to the ribosome.</text>
</comment>
<feature type="compositionally biased region" description="Low complexity" evidence="6">
    <location>
        <begin position="274"/>
        <end position="286"/>
    </location>
</feature>
<evidence type="ECO:0000256" key="1">
    <source>
        <dbReference type="ARBA" id="ARBA00008889"/>
    </source>
</evidence>
<feature type="compositionally biased region" description="Basic and acidic residues" evidence="6">
    <location>
        <begin position="287"/>
        <end position="299"/>
    </location>
</feature>
<dbReference type="PANTHER" id="PTHR45699:SF3">
    <property type="entry name" value="LARGE RIBOSOMAL SUBUNIT PROTEIN UL10"/>
    <property type="match status" value="1"/>
</dbReference>
<dbReference type="GO" id="GO:0002181">
    <property type="term" value="P:cytoplasmic translation"/>
    <property type="evidence" value="ECO:0007669"/>
    <property type="project" value="TreeGrafter"/>
</dbReference>
<accession>A0A8E2F6G3</accession>
<feature type="compositionally biased region" description="Acidic residues" evidence="6">
    <location>
        <begin position="300"/>
        <end position="309"/>
    </location>
</feature>
<dbReference type="Pfam" id="PF00466">
    <property type="entry name" value="Ribosomal_L10"/>
    <property type="match status" value="1"/>
</dbReference>
<name>A0A8E2F6G3_9PEZI</name>
<dbReference type="InterPro" id="IPR043141">
    <property type="entry name" value="Ribosomal_uL10-like_sf"/>
</dbReference>
<dbReference type="Gene3D" id="3.90.105.20">
    <property type="match status" value="1"/>
</dbReference>
<dbReference type="OrthoDB" id="10259902at2759"/>
<dbReference type="GO" id="GO:0022625">
    <property type="term" value="C:cytosolic large ribosomal subunit"/>
    <property type="evidence" value="ECO:0007669"/>
    <property type="project" value="TreeGrafter"/>
</dbReference>
<organism evidence="8 9">
    <name type="scientific">Glonium stellatum</name>
    <dbReference type="NCBI Taxonomy" id="574774"/>
    <lineage>
        <taxon>Eukaryota</taxon>
        <taxon>Fungi</taxon>
        <taxon>Dikarya</taxon>
        <taxon>Ascomycota</taxon>
        <taxon>Pezizomycotina</taxon>
        <taxon>Dothideomycetes</taxon>
        <taxon>Pleosporomycetidae</taxon>
        <taxon>Gloniales</taxon>
        <taxon>Gloniaceae</taxon>
        <taxon>Glonium</taxon>
    </lineage>
</organism>
<dbReference type="AlphaFoldDB" id="A0A8E2F6G3"/>
<dbReference type="EMBL" id="KV749127">
    <property type="protein sequence ID" value="OCL11006.1"/>
    <property type="molecule type" value="Genomic_DNA"/>
</dbReference>
<proteinExistence type="inferred from homology"/>
<comment type="similarity">
    <text evidence="1 5">Belongs to the universal ribosomal protein uL10 family.</text>
</comment>
<keyword evidence="9" id="KW-1185">Reference proteome</keyword>
<evidence type="ECO:0000256" key="5">
    <source>
        <dbReference type="PIRNR" id="PIRNR039087"/>
    </source>
</evidence>
<dbReference type="InterPro" id="IPR043164">
    <property type="entry name" value="Ribosomal_uL10-like_insert_sf"/>
</dbReference>
<dbReference type="Gene3D" id="3.30.70.1730">
    <property type="match status" value="1"/>
</dbReference>
<dbReference type="Pfam" id="PF00428">
    <property type="entry name" value="Ribosomal_60s"/>
    <property type="match status" value="1"/>
</dbReference>
<keyword evidence="2" id="KW-0597">Phosphoprotein</keyword>
<evidence type="ECO:0000259" key="7">
    <source>
        <dbReference type="Pfam" id="PF17777"/>
    </source>
</evidence>
<protein>
    <recommendedName>
        <fullName evidence="5">60S acidic ribosomal protein P0</fullName>
    </recommendedName>
</protein>
<evidence type="ECO:0000256" key="3">
    <source>
        <dbReference type="ARBA" id="ARBA00022980"/>
    </source>
</evidence>
<reference evidence="8 9" key="1">
    <citation type="journal article" date="2016" name="Nat. Commun.">
        <title>Ectomycorrhizal ecology is imprinted in the genome of the dominant symbiotic fungus Cenococcum geophilum.</title>
        <authorList>
            <consortium name="DOE Joint Genome Institute"/>
            <person name="Peter M."/>
            <person name="Kohler A."/>
            <person name="Ohm R.A."/>
            <person name="Kuo A."/>
            <person name="Krutzmann J."/>
            <person name="Morin E."/>
            <person name="Arend M."/>
            <person name="Barry K.W."/>
            <person name="Binder M."/>
            <person name="Choi C."/>
            <person name="Clum A."/>
            <person name="Copeland A."/>
            <person name="Grisel N."/>
            <person name="Haridas S."/>
            <person name="Kipfer T."/>
            <person name="LaButti K."/>
            <person name="Lindquist E."/>
            <person name="Lipzen A."/>
            <person name="Maire R."/>
            <person name="Meier B."/>
            <person name="Mihaltcheva S."/>
            <person name="Molinier V."/>
            <person name="Murat C."/>
            <person name="Poggeler S."/>
            <person name="Quandt C.A."/>
            <person name="Sperisen C."/>
            <person name="Tritt A."/>
            <person name="Tisserant E."/>
            <person name="Crous P.W."/>
            <person name="Henrissat B."/>
            <person name="Nehls U."/>
            <person name="Egli S."/>
            <person name="Spatafora J.W."/>
            <person name="Grigoriev I.V."/>
            <person name="Martin F.M."/>
        </authorList>
    </citation>
    <scope>NUCLEOTIDE SEQUENCE [LARGE SCALE GENOMIC DNA]</scope>
    <source>
        <strain evidence="8 9">CBS 207.34</strain>
    </source>
</reference>
<dbReference type="InterPro" id="IPR001790">
    <property type="entry name" value="Ribosomal_uL10"/>
</dbReference>
<dbReference type="SUPFAM" id="SSF160369">
    <property type="entry name" value="Ribosomal protein L10-like"/>
    <property type="match status" value="1"/>
</dbReference>
<evidence type="ECO:0000313" key="8">
    <source>
        <dbReference type="EMBL" id="OCL11006.1"/>
    </source>
</evidence>
<dbReference type="PIRSF" id="PIRSF039087">
    <property type="entry name" value="L10E"/>
    <property type="match status" value="1"/>
</dbReference>
<keyword evidence="3 5" id="KW-0689">Ribosomal protein</keyword>
<dbReference type="InterPro" id="IPR030670">
    <property type="entry name" value="uL10_eukaryotes"/>
</dbReference>